<keyword evidence="2" id="KW-1185">Reference proteome</keyword>
<name>A0A0M9WHA8_9EURO</name>
<reference evidence="1 2" key="1">
    <citation type="submission" date="2015-08" db="EMBL/GenBank/DDBJ databases">
        <title>Genome sequencing of Penicillium nordicum.</title>
        <authorList>
            <person name="Nguyen H.D."/>
            <person name="Seifert K.A."/>
        </authorList>
    </citation>
    <scope>NUCLEOTIDE SEQUENCE [LARGE SCALE GENOMIC DNA]</scope>
    <source>
        <strain evidence="1 2">DAOMC 185683</strain>
    </source>
</reference>
<protein>
    <submittedName>
        <fullName evidence="1">Uncharacterized protein</fullName>
    </submittedName>
</protein>
<organism evidence="1 2">
    <name type="scientific">Penicillium nordicum</name>
    <dbReference type="NCBI Taxonomy" id="229535"/>
    <lineage>
        <taxon>Eukaryota</taxon>
        <taxon>Fungi</taxon>
        <taxon>Dikarya</taxon>
        <taxon>Ascomycota</taxon>
        <taxon>Pezizomycotina</taxon>
        <taxon>Eurotiomycetes</taxon>
        <taxon>Eurotiomycetidae</taxon>
        <taxon>Eurotiales</taxon>
        <taxon>Aspergillaceae</taxon>
        <taxon>Penicillium</taxon>
    </lineage>
</organism>
<sequence>FSPHLCFSSLNALFLTKTWHYHELTYEHCMCAITHAYCHMIYVYPSSLPSHSFFFSCLLLSRIATLNHILTVKGLSTVIDEGYTCR</sequence>
<gene>
    <name evidence="1" type="ORF">ACN38_g4234</name>
</gene>
<dbReference type="Proteomes" id="UP000037696">
    <property type="component" value="Unassembled WGS sequence"/>
</dbReference>
<feature type="non-terminal residue" evidence="1">
    <location>
        <position position="1"/>
    </location>
</feature>
<dbReference type="EMBL" id="LHQQ01000053">
    <property type="protein sequence ID" value="KOS44873.1"/>
    <property type="molecule type" value="Genomic_DNA"/>
</dbReference>
<evidence type="ECO:0000313" key="1">
    <source>
        <dbReference type="EMBL" id="KOS44873.1"/>
    </source>
</evidence>
<evidence type="ECO:0000313" key="2">
    <source>
        <dbReference type="Proteomes" id="UP000037696"/>
    </source>
</evidence>
<comment type="caution">
    <text evidence="1">The sequence shown here is derived from an EMBL/GenBank/DDBJ whole genome shotgun (WGS) entry which is preliminary data.</text>
</comment>
<proteinExistence type="predicted"/>
<dbReference type="AlphaFoldDB" id="A0A0M9WHA8"/>
<accession>A0A0M9WHA8</accession>